<dbReference type="Gene3D" id="3.40.50.300">
    <property type="entry name" value="P-loop containing nucleotide triphosphate hydrolases"/>
    <property type="match status" value="1"/>
</dbReference>
<dbReference type="SMART" id="SM00382">
    <property type="entry name" value="AAA"/>
    <property type="match status" value="1"/>
</dbReference>
<evidence type="ECO:0000256" key="1">
    <source>
        <dbReference type="ARBA" id="ARBA00022448"/>
    </source>
</evidence>
<protein>
    <submittedName>
        <fullName evidence="5">ABC-2 type transport system ATP-binding protein</fullName>
    </submittedName>
</protein>
<keyword evidence="1" id="KW-0813">Transport</keyword>
<reference evidence="5" key="1">
    <citation type="journal article" date="2005" name="Environ. Microbiol.">
        <title>Genetic and functional properties of uncultivated thermophilic crenarchaeotes from a subsurface gold mine as revealed by analysis of genome fragments.</title>
        <authorList>
            <person name="Nunoura T."/>
            <person name="Hirayama H."/>
            <person name="Takami H."/>
            <person name="Oida H."/>
            <person name="Nishi S."/>
            <person name="Shimamura S."/>
            <person name="Suzuki Y."/>
            <person name="Inagaki F."/>
            <person name="Takai K."/>
            <person name="Nealson K.H."/>
            <person name="Horikoshi K."/>
        </authorList>
    </citation>
    <scope>NUCLEOTIDE SEQUENCE</scope>
</reference>
<dbReference type="InterPro" id="IPR050763">
    <property type="entry name" value="ABC_transporter_ATP-binding"/>
</dbReference>
<dbReference type="PANTHER" id="PTHR42711">
    <property type="entry name" value="ABC TRANSPORTER ATP-BINDING PROTEIN"/>
    <property type="match status" value="1"/>
</dbReference>
<dbReference type="InterPro" id="IPR003439">
    <property type="entry name" value="ABC_transporter-like_ATP-bd"/>
</dbReference>
<dbReference type="GO" id="GO:0005524">
    <property type="term" value="F:ATP binding"/>
    <property type="evidence" value="ECO:0007669"/>
    <property type="project" value="UniProtKB-KW"/>
</dbReference>
<evidence type="ECO:0000256" key="3">
    <source>
        <dbReference type="ARBA" id="ARBA00022840"/>
    </source>
</evidence>
<dbReference type="EMBL" id="AP011645">
    <property type="protein sequence ID" value="BAL53002.1"/>
    <property type="molecule type" value="Genomic_DNA"/>
</dbReference>
<dbReference type="PROSITE" id="PS00211">
    <property type="entry name" value="ABC_TRANSPORTER_1"/>
    <property type="match status" value="1"/>
</dbReference>
<evidence type="ECO:0000256" key="2">
    <source>
        <dbReference type="ARBA" id="ARBA00022741"/>
    </source>
</evidence>
<dbReference type="InterPro" id="IPR003593">
    <property type="entry name" value="AAA+_ATPase"/>
</dbReference>
<keyword evidence="2" id="KW-0547">Nucleotide-binding</keyword>
<evidence type="ECO:0000259" key="4">
    <source>
        <dbReference type="PROSITE" id="PS50893"/>
    </source>
</evidence>
<dbReference type="Pfam" id="PF00005">
    <property type="entry name" value="ABC_tran"/>
    <property type="match status" value="1"/>
</dbReference>
<proteinExistence type="predicted"/>
<accession>H5SA16</accession>
<gene>
    <name evidence="5" type="ORF">HGMM_F04A11C20</name>
</gene>
<keyword evidence="3 5" id="KW-0067">ATP-binding</keyword>
<organism evidence="5">
    <name type="scientific">uncultured Acetothermia bacterium</name>
    <dbReference type="NCBI Taxonomy" id="236499"/>
    <lineage>
        <taxon>Bacteria</taxon>
        <taxon>Candidatus Bipolaricaulota</taxon>
        <taxon>environmental samples</taxon>
    </lineage>
</organism>
<feature type="domain" description="ABC transporter" evidence="4">
    <location>
        <begin position="35"/>
        <end position="268"/>
    </location>
</feature>
<dbReference type="SUPFAM" id="SSF52540">
    <property type="entry name" value="P-loop containing nucleoside triphosphate hydrolases"/>
    <property type="match status" value="1"/>
</dbReference>
<reference evidence="5" key="2">
    <citation type="journal article" date="2012" name="PLoS ONE">
        <title>A Deeply Branching Thermophilic Bacterium with an Ancient Acetyl-CoA Pathway Dominates a Subsurface Ecosystem.</title>
        <authorList>
            <person name="Takami H."/>
            <person name="Noguchi H."/>
            <person name="Takaki Y."/>
            <person name="Uchiyama I."/>
            <person name="Toyoda A."/>
            <person name="Nishi S."/>
            <person name="Chee G.-J."/>
            <person name="Arai W."/>
            <person name="Nunoura T."/>
            <person name="Itoh T."/>
            <person name="Hattori M."/>
            <person name="Takai K."/>
        </authorList>
    </citation>
    <scope>NUCLEOTIDE SEQUENCE</scope>
</reference>
<evidence type="ECO:0000313" key="5">
    <source>
        <dbReference type="EMBL" id="BAL53002.1"/>
    </source>
</evidence>
<dbReference type="PROSITE" id="PS50893">
    <property type="entry name" value="ABC_TRANSPORTER_2"/>
    <property type="match status" value="1"/>
</dbReference>
<dbReference type="PANTHER" id="PTHR42711:SF1">
    <property type="entry name" value="ABC-TRANSPORT PROTEIN, ATP-BINDING COMPONENT"/>
    <property type="match status" value="1"/>
</dbReference>
<dbReference type="InterPro" id="IPR017871">
    <property type="entry name" value="ABC_transporter-like_CS"/>
</dbReference>
<dbReference type="AlphaFoldDB" id="H5SA16"/>
<sequence>MYDIIKARDTDMAFIEARELSKHFFIAKHRRGILGALRNLFSREQLVIKAVDRISFTIERGELIGYIGPNGAGKSTTIKMLTGILVPTSGSVTVGGRVPWRERIEHTRRIGVVFGQRTNLWWDLPVIESFDLLRHIYKIPRDRYNQNLRGFEGLLDLGEFLQTPVRSLSLGQRMRADLAAALLHDPEVLFLDEPTIGLDVVAKERIRAFIQEMNARCGVTVILTTHDLGDVEKLCKRILLIDHGQLLFDGLLSELQRRFGGERELIVDFAEEYEEVFIEGATVIAREGHRVTYRFPRGQLSASELIQRLASRYRIVDVTVREPAIEDTVRRVYEEQLLSVAPQLQRRP</sequence>
<dbReference type="InterPro" id="IPR027417">
    <property type="entry name" value="P-loop_NTPase"/>
</dbReference>
<name>H5SA16_9BACT</name>
<dbReference type="GO" id="GO:0016887">
    <property type="term" value="F:ATP hydrolysis activity"/>
    <property type="evidence" value="ECO:0007669"/>
    <property type="project" value="InterPro"/>
</dbReference>